<dbReference type="EMBL" id="FOTO01000033">
    <property type="protein sequence ID" value="SFM25320.1"/>
    <property type="molecule type" value="Genomic_DNA"/>
</dbReference>
<dbReference type="Proteomes" id="UP000199581">
    <property type="component" value="Unassembled WGS sequence"/>
</dbReference>
<gene>
    <name evidence="1" type="ORF">SAMN05421830_1021</name>
    <name evidence="2" type="ORF">SAMN05421830_1331</name>
</gene>
<sequence>DDQLPRFFREELLAPHNVGWGYSTEELQAAKV</sequence>
<organism evidence="1 3">
    <name type="scientific">Desulfomicrobium norvegicum (strain DSM 1741 / NCIMB 8310)</name>
    <name type="common">Desulfovibrio baculatus (strain Norway 4)</name>
    <name type="synonym">Desulfovibrio desulfuricans (strain Norway 4)</name>
    <dbReference type="NCBI Taxonomy" id="52561"/>
    <lineage>
        <taxon>Bacteria</taxon>
        <taxon>Pseudomonadati</taxon>
        <taxon>Thermodesulfobacteriota</taxon>
        <taxon>Desulfovibrionia</taxon>
        <taxon>Desulfovibrionales</taxon>
        <taxon>Desulfomicrobiaceae</taxon>
        <taxon>Desulfomicrobium</taxon>
    </lineage>
</organism>
<name>A0A8G2F6F1_DESNO</name>
<reference evidence="1 3" key="1">
    <citation type="submission" date="2016-10" db="EMBL/GenBank/DDBJ databases">
        <authorList>
            <person name="Varghese N."/>
            <person name="Submissions S."/>
        </authorList>
    </citation>
    <scope>NUCLEOTIDE SEQUENCE [LARGE SCALE GENOMIC DNA]</scope>
    <source>
        <strain evidence="1 3">DSM 1741</strain>
    </source>
</reference>
<protein>
    <submittedName>
        <fullName evidence="1">Aldehyde:ferredoxin oxidoreductase</fullName>
    </submittedName>
</protein>
<keyword evidence="3" id="KW-1185">Reference proteome</keyword>
<dbReference type="AlphaFoldDB" id="A0A8G2F6F1"/>
<accession>A0A8G2F6F1</accession>
<feature type="non-terminal residue" evidence="1">
    <location>
        <position position="1"/>
    </location>
</feature>
<proteinExistence type="predicted"/>
<evidence type="ECO:0000313" key="1">
    <source>
        <dbReference type="EMBL" id="SFL40674.1"/>
    </source>
</evidence>
<comment type="caution">
    <text evidence="1">The sequence shown here is derived from an EMBL/GenBank/DDBJ whole genome shotgun (WGS) entry which is preliminary data.</text>
</comment>
<evidence type="ECO:0000313" key="3">
    <source>
        <dbReference type="Proteomes" id="UP000199581"/>
    </source>
</evidence>
<dbReference type="EMBL" id="FOTO01000002">
    <property type="protein sequence ID" value="SFL40674.1"/>
    <property type="molecule type" value="Genomic_DNA"/>
</dbReference>
<evidence type="ECO:0000313" key="2">
    <source>
        <dbReference type="EMBL" id="SFM25320.1"/>
    </source>
</evidence>